<proteinExistence type="predicted"/>
<evidence type="ECO:0000313" key="2">
    <source>
        <dbReference type="Proteomes" id="UP000030063"/>
    </source>
</evidence>
<name>A0A0A1YPX3_9PSED</name>
<dbReference type="eggNOG" id="COG1716">
    <property type="taxonomic scope" value="Bacteria"/>
</dbReference>
<dbReference type="Proteomes" id="UP000030063">
    <property type="component" value="Unassembled WGS sequence"/>
</dbReference>
<dbReference type="OrthoDB" id="273564at2"/>
<keyword evidence="2" id="KW-1185">Reference proteome</keyword>
<dbReference type="STRING" id="1395571.TMS3_0104375"/>
<evidence type="ECO:0000313" key="1">
    <source>
        <dbReference type="EMBL" id="KFX71176.1"/>
    </source>
</evidence>
<accession>A0A0A1YPX3</accession>
<dbReference type="EMBL" id="AWSQ01000001">
    <property type="protein sequence ID" value="KFX71176.1"/>
    <property type="molecule type" value="Genomic_DNA"/>
</dbReference>
<dbReference type="Gene3D" id="3.20.20.70">
    <property type="entry name" value="Aldolase class I"/>
    <property type="match status" value="1"/>
</dbReference>
<gene>
    <name evidence="1" type="ORF">TMS3_0104375</name>
</gene>
<dbReference type="InterPro" id="IPR013785">
    <property type="entry name" value="Aldolase_TIM"/>
</dbReference>
<organism evidence="1 2">
    <name type="scientific">Pseudomonas taeanensis MS-3</name>
    <dbReference type="NCBI Taxonomy" id="1395571"/>
    <lineage>
        <taxon>Bacteria</taxon>
        <taxon>Pseudomonadati</taxon>
        <taxon>Pseudomonadota</taxon>
        <taxon>Gammaproteobacteria</taxon>
        <taxon>Pseudomonadales</taxon>
        <taxon>Pseudomonadaceae</taxon>
        <taxon>Pseudomonas</taxon>
    </lineage>
</organism>
<comment type="caution">
    <text evidence="1">The sequence shown here is derived from an EMBL/GenBank/DDBJ whole genome shotgun (WGS) entry which is preliminary data.</text>
</comment>
<dbReference type="AlphaFoldDB" id="A0A0A1YPX3"/>
<reference evidence="1 2" key="1">
    <citation type="journal article" date="2014" name="Genome Announc.">
        <title>Draft Genome Sequence of Petroleum Oil-Degrading Marine Bacterium Pseudomonas taeanensis Strain MS-3, Isolated from a Crude Oil-Contaminated Seashore.</title>
        <authorList>
            <person name="Lee S.Y."/>
            <person name="Kim S.H."/>
            <person name="Lee D.G."/>
            <person name="Shin S."/>
            <person name="Yun S.H."/>
            <person name="Choi C.W."/>
            <person name="Chung Y.H."/>
            <person name="Choi J.S."/>
            <person name="Kahng H.Y."/>
            <person name="Kim S.I."/>
        </authorList>
    </citation>
    <scope>NUCLEOTIDE SEQUENCE [LARGE SCALE GENOMIC DNA]</scope>
    <source>
        <strain evidence="1 2">MS-3</strain>
    </source>
</reference>
<dbReference type="RefSeq" id="WP_025164011.1">
    <property type="nucleotide sequence ID" value="NZ_AWSQ01000001.1"/>
</dbReference>
<sequence length="470" mass="52090">MHAYYPDPALNNAPPHLCDWNRLALMPSFSGVVAHAFDALVHSCSSQEEVTQGLNAMAQSRVTDVLLNLEPSGAPQELLHLLQRHQAPVRIWFNLPTSPNWQEQQLLDLTTGHPHCGLNLQVDLADCAATRLHSELQRLESVCQLGRRLGWPLRLTLSRIATASHEQLQLCRTFALQQQFARLTLSDEASQLTALGVCNIFAALQSQAPSMAAVGPQLEFLAGNAHGQGLANVIAALKSGASHIHCSLAGCLEQDQPPPLVAVLEQFSLPAAQQAGLNRYRDFLSQRDGLAYRSLDTSAESRRALASPADQPSPTALSGDDLRFVFRVSSDDWHVRLCIEVGDTELDLGERVHHYLLLLLAREYCQQQQTQIQRKDLHPSEIDPLSLGWLEREELHRMIGDNEAQFNVKLCRAVKQIGHALQSVGLDSFKPISTRVGSIRLDVANFLIFKDSKLQLEVRDWSLLTPEQGL</sequence>
<protein>
    <submittedName>
        <fullName evidence="1">Uncharacterized protein</fullName>
    </submittedName>
</protein>